<reference evidence="1" key="2">
    <citation type="submission" date="2015-06" db="UniProtKB">
        <authorList>
            <consortium name="EnsemblPlants"/>
        </authorList>
    </citation>
    <scope>IDENTIFICATION</scope>
    <source>
        <strain evidence="1">DM1-3 516 R44</strain>
    </source>
</reference>
<dbReference type="HOGENOM" id="CLU_1780744_0_0_1"/>
<keyword evidence="2" id="KW-1185">Reference proteome</keyword>
<dbReference type="OMA" id="HNKERTI"/>
<accession>M0ZPB1</accession>
<organism evidence="1 2">
    <name type="scientific">Solanum tuberosum</name>
    <name type="common">Potato</name>
    <dbReference type="NCBI Taxonomy" id="4113"/>
    <lineage>
        <taxon>Eukaryota</taxon>
        <taxon>Viridiplantae</taxon>
        <taxon>Streptophyta</taxon>
        <taxon>Embryophyta</taxon>
        <taxon>Tracheophyta</taxon>
        <taxon>Spermatophyta</taxon>
        <taxon>Magnoliopsida</taxon>
        <taxon>eudicotyledons</taxon>
        <taxon>Gunneridae</taxon>
        <taxon>Pentapetalae</taxon>
        <taxon>asterids</taxon>
        <taxon>lamiids</taxon>
        <taxon>Solanales</taxon>
        <taxon>Solanaceae</taxon>
        <taxon>Solanoideae</taxon>
        <taxon>Solaneae</taxon>
        <taxon>Solanum</taxon>
    </lineage>
</organism>
<dbReference type="AlphaFoldDB" id="M0ZPB1"/>
<proteinExistence type="predicted"/>
<protein>
    <submittedName>
        <fullName evidence="1">Endonuclease/exonuclease/phosphatase</fullName>
    </submittedName>
</protein>
<sequence>MWTPESDFGKEILQTIPLWVKYPNLPLSCWGADSLSRINSVLGTPLFADECTSKIERISFARVLVEIDLTRNLKRNTTVLDPNGRTFEQKVEYDWEPVYCAKCLVVGHKCSPVIASKTNQIATKPRAPKLKQVWHNKERTIVPDTM</sequence>
<name>M0ZPB1_SOLTU</name>
<dbReference type="PANTHER" id="PTHR33233">
    <property type="entry name" value="ENDONUCLEASE/EXONUCLEASE/PHOSPHATASE"/>
    <property type="match status" value="1"/>
</dbReference>
<dbReference type="InParanoid" id="M0ZPB1"/>
<reference evidence="2" key="1">
    <citation type="journal article" date="2011" name="Nature">
        <title>Genome sequence and analysis of the tuber crop potato.</title>
        <authorList>
            <consortium name="The Potato Genome Sequencing Consortium"/>
        </authorList>
    </citation>
    <scope>NUCLEOTIDE SEQUENCE [LARGE SCALE GENOMIC DNA]</scope>
    <source>
        <strain evidence="2">cv. DM1-3 516 R44</strain>
    </source>
</reference>
<dbReference type="eggNOG" id="KOG1075">
    <property type="taxonomic scope" value="Eukaryota"/>
</dbReference>
<dbReference type="Gramene" id="PGSC0003DMT400004991">
    <property type="protein sequence ID" value="PGSC0003DMT400004991"/>
    <property type="gene ID" value="PGSC0003DMG400001974"/>
</dbReference>
<evidence type="ECO:0000313" key="1">
    <source>
        <dbReference type="EnsemblPlants" id="PGSC0003DMT400004991"/>
    </source>
</evidence>
<dbReference type="PaxDb" id="4113-PGSC0003DMT400004991"/>
<dbReference type="STRING" id="4113.M0ZPB1"/>
<dbReference type="PANTHER" id="PTHR33233:SF17">
    <property type="entry name" value="DUF4283 DOMAIN-CONTAINING PROTEIN"/>
    <property type="match status" value="1"/>
</dbReference>
<evidence type="ECO:0000313" key="2">
    <source>
        <dbReference type="Proteomes" id="UP000011115"/>
    </source>
</evidence>
<dbReference type="EnsemblPlants" id="PGSC0003DMT400004991">
    <property type="protein sequence ID" value="PGSC0003DMT400004991"/>
    <property type="gene ID" value="PGSC0003DMG400001974"/>
</dbReference>
<dbReference type="Proteomes" id="UP000011115">
    <property type="component" value="Unassembled WGS sequence"/>
</dbReference>